<reference evidence="2 3" key="1">
    <citation type="journal article" date="2014" name="Genome Announc.">
        <title>Draft genome sequences of eight enterohepatic helicobacter species isolated from both laboratory and wild rodents.</title>
        <authorList>
            <person name="Sheh A."/>
            <person name="Shen Z."/>
            <person name="Fox J.G."/>
        </authorList>
    </citation>
    <scope>NUCLEOTIDE SEQUENCE [LARGE SCALE GENOMIC DNA]</scope>
    <source>
        <strain evidence="2 3">MIT 97-6194</strain>
    </source>
</reference>
<dbReference type="EMBL" id="QBIU01000001">
    <property type="protein sequence ID" value="MWV68790.1"/>
    <property type="molecule type" value="Genomic_DNA"/>
</dbReference>
<sequence length="319" mass="36867">MRFFIFLMCFVLLDSIKANEIKQGVQKCINMLEIAKDSNMESSSKNDFIKKFVTKDYNDNSKANLDSIKLCLENATNTSFSKENLLILNEDSMDRIERLCGEKPTGFNEYEYCLKRAKGGECKDPTIKNNVRDYNECINNAASHVYNYNTTYYDNEHKIKQENIAKSYTLSDLYINFAKDNCLVINDFRASIYGFDKQNFENVLDSMDIINSSKFESWSKPLFKYVEKGKMNVNESQDYTCPMGRGGFNINYIIFKNNGMAKNLQNADSIKLTYHSNTSHCSMDAGINTTYFVKSFSDKDRIYILELMLTNGWNGWCRG</sequence>
<proteinExistence type="predicted"/>
<protein>
    <submittedName>
        <fullName evidence="2">Uncharacterized protein</fullName>
    </submittedName>
</protein>
<name>A0A347VRI3_9HELI</name>
<reference evidence="1 4" key="4">
    <citation type="submission" date="2019-12" db="EMBL/GenBank/DDBJ databases">
        <title>Multi-Generational Helicobacter saguini Isolates.</title>
        <authorList>
            <person name="Mannion A."/>
            <person name="Shen Z."/>
            <person name="Fox J.G."/>
        </authorList>
    </citation>
    <scope>NUCLEOTIDE SEQUENCE [LARGE SCALE GENOMIC DNA]</scope>
    <source>
        <strain evidence="1">16-048</strain>
        <strain evidence="4">16-048 (F4)</strain>
    </source>
</reference>
<evidence type="ECO:0000313" key="2">
    <source>
        <dbReference type="EMBL" id="TLD94457.1"/>
    </source>
</evidence>
<gene>
    <name evidence="1" type="ORF">DCO61_01795</name>
    <name evidence="2" type="ORF">LS64_005890</name>
</gene>
<dbReference type="EMBL" id="JRMP02000007">
    <property type="protein sequence ID" value="TLD94457.1"/>
    <property type="molecule type" value="Genomic_DNA"/>
</dbReference>
<dbReference type="RefSeq" id="WP_034570400.1">
    <property type="nucleotide sequence ID" value="NZ_JRMP02000007.1"/>
</dbReference>
<dbReference type="STRING" id="1548018.LS64_02960"/>
<dbReference type="AlphaFoldDB" id="A0A347VRI3"/>
<organism evidence="2 3">
    <name type="scientific">Helicobacter saguini</name>
    <dbReference type="NCBI Taxonomy" id="1548018"/>
    <lineage>
        <taxon>Bacteria</taxon>
        <taxon>Pseudomonadati</taxon>
        <taxon>Campylobacterota</taxon>
        <taxon>Epsilonproteobacteria</taxon>
        <taxon>Campylobacterales</taxon>
        <taxon>Helicobacteraceae</taxon>
        <taxon>Helicobacter</taxon>
    </lineage>
</organism>
<reference evidence="2 3" key="2">
    <citation type="journal article" date="2016" name="Infect. Immun.">
        <title>Helicobacter saguini, a Novel Helicobacter Isolated from Cotton-Top Tamarins with Ulcerative Colitis, Has Proinflammatory Properties and Induces Typhlocolitis and Dysplasia in Gnotobiotic IL-10-/- Mice.</title>
        <authorList>
            <person name="Shen Z."/>
            <person name="Mannion A."/>
            <person name="Whary M.T."/>
            <person name="Muthupalani S."/>
            <person name="Sheh A."/>
            <person name="Feng Y."/>
            <person name="Gong G."/>
            <person name="Vandamme P."/>
            <person name="Holcombe H.R."/>
            <person name="Paster B.J."/>
            <person name="Fox J.G."/>
        </authorList>
    </citation>
    <scope>NUCLEOTIDE SEQUENCE [LARGE SCALE GENOMIC DNA]</scope>
    <source>
        <strain evidence="2 3">MIT 97-6194</strain>
    </source>
</reference>
<accession>A0A347VRI3</accession>
<dbReference type="Proteomes" id="UP000029714">
    <property type="component" value="Unassembled WGS sequence"/>
</dbReference>
<evidence type="ECO:0000313" key="1">
    <source>
        <dbReference type="EMBL" id="MWV68790.1"/>
    </source>
</evidence>
<dbReference type="Proteomes" id="UP000477070">
    <property type="component" value="Unassembled WGS sequence"/>
</dbReference>
<evidence type="ECO:0000313" key="4">
    <source>
        <dbReference type="Proteomes" id="UP000477070"/>
    </source>
</evidence>
<comment type="caution">
    <text evidence="2">The sequence shown here is derived from an EMBL/GenBank/DDBJ whole genome shotgun (WGS) entry which is preliminary data.</text>
</comment>
<evidence type="ECO:0000313" key="3">
    <source>
        <dbReference type="Proteomes" id="UP000029714"/>
    </source>
</evidence>
<keyword evidence="3" id="KW-1185">Reference proteome</keyword>
<reference evidence="2" key="3">
    <citation type="submission" date="2018-04" db="EMBL/GenBank/DDBJ databases">
        <authorList>
            <person name="Sheh A."/>
            <person name="Shen Z."/>
            <person name="Mannion A.J."/>
            <person name="Fox J.G."/>
        </authorList>
    </citation>
    <scope>NUCLEOTIDE SEQUENCE</scope>
    <source>
        <strain evidence="2">MIT 97-6194</strain>
    </source>
</reference>